<evidence type="ECO:0000256" key="1">
    <source>
        <dbReference type="ARBA" id="ARBA00022448"/>
    </source>
</evidence>
<protein>
    <recommendedName>
        <fullName evidence="6">Ion-translocating oxidoreductase complex subunit G</fullName>
        <ecNumber evidence="6">7.-.-.-</ecNumber>
    </recommendedName>
    <alternativeName>
        <fullName evidence="6">Rnf electron transport complex subunit G</fullName>
    </alternativeName>
</protein>
<dbReference type="GO" id="GO:0022900">
    <property type="term" value="P:electron transport chain"/>
    <property type="evidence" value="ECO:0007669"/>
    <property type="project" value="UniProtKB-UniRule"/>
</dbReference>
<dbReference type="AlphaFoldDB" id="A0A369CE90"/>
<dbReference type="Pfam" id="PF04205">
    <property type="entry name" value="FMN_bind"/>
    <property type="match status" value="1"/>
</dbReference>
<dbReference type="InterPro" id="IPR007329">
    <property type="entry name" value="FMN-bd"/>
</dbReference>
<comment type="cofactor">
    <cofactor evidence="6">
        <name>FMN</name>
        <dbReference type="ChEBI" id="CHEBI:58210"/>
    </cofactor>
</comment>
<keyword evidence="2 6" id="KW-0597">Phosphoprotein</keyword>
<evidence type="ECO:0000313" key="8">
    <source>
        <dbReference type="EMBL" id="RCX32382.1"/>
    </source>
</evidence>
<dbReference type="PANTHER" id="PTHR36118">
    <property type="entry name" value="ION-TRANSLOCATING OXIDOREDUCTASE COMPLEX SUBUNIT G"/>
    <property type="match status" value="1"/>
</dbReference>
<evidence type="ECO:0000256" key="3">
    <source>
        <dbReference type="ARBA" id="ARBA00022630"/>
    </source>
</evidence>
<dbReference type="SMART" id="SM00900">
    <property type="entry name" value="FMN_bind"/>
    <property type="match status" value="1"/>
</dbReference>
<keyword evidence="6" id="KW-1133">Transmembrane helix</keyword>
<organism evidence="8 9">
    <name type="scientific">Thioalbus denitrificans</name>
    <dbReference type="NCBI Taxonomy" id="547122"/>
    <lineage>
        <taxon>Bacteria</taxon>
        <taxon>Pseudomonadati</taxon>
        <taxon>Pseudomonadota</taxon>
        <taxon>Gammaproteobacteria</taxon>
        <taxon>Chromatiales</taxon>
        <taxon>Ectothiorhodospiraceae</taxon>
        <taxon>Thioalbus</taxon>
    </lineage>
</organism>
<comment type="subunit">
    <text evidence="6">The complex is composed of six subunits: RnfA, RnfB, RnfC, RnfD, RnfE and RnfG.</text>
</comment>
<keyword evidence="6" id="KW-1003">Cell membrane</keyword>
<keyword evidence="6" id="KW-0472">Membrane</keyword>
<reference evidence="8 9" key="1">
    <citation type="submission" date="2018-07" db="EMBL/GenBank/DDBJ databases">
        <title>Genomic Encyclopedia of Type Strains, Phase IV (KMG-IV): sequencing the most valuable type-strain genomes for metagenomic binning, comparative biology and taxonomic classification.</title>
        <authorList>
            <person name="Goeker M."/>
        </authorList>
    </citation>
    <scope>NUCLEOTIDE SEQUENCE [LARGE SCALE GENOMIC DNA]</scope>
    <source>
        <strain evidence="8 9">DSM 26407</strain>
    </source>
</reference>
<keyword evidence="4 6" id="KW-0288">FMN</keyword>
<dbReference type="GO" id="GO:0009055">
    <property type="term" value="F:electron transfer activity"/>
    <property type="evidence" value="ECO:0007669"/>
    <property type="project" value="InterPro"/>
</dbReference>
<dbReference type="PANTHER" id="PTHR36118:SF1">
    <property type="entry name" value="ION-TRANSLOCATING OXIDOREDUCTASE COMPLEX SUBUNIT G"/>
    <property type="match status" value="1"/>
</dbReference>
<evidence type="ECO:0000259" key="7">
    <source>
        <dbReference type="SMART" id="SM00900"/>
    </source>
</evidence>
<evidence type="ECO:0000256" key="5">
    <source>
        <dbReference type="ARBA" id="ARBA00022982"/>
    </source>
</evidence>
<dbReference type="RefSeq" id="WP_245937218.1">
    <property type="nucleotide sequence ID" value="NZ_QPJY01000002.1"/>
</dbReference>
<evidence type="ECO:0000313" key="9">
    <source>
        <dbReference type="Proteomes" id="UP000252707"/>
    </source>
</evidence>
<dbReference type="GO" id="GO:0005886">
    <property type="term" value="C:plasma membrane"/>
    <property type="evidence" value="ECO:0007669"/>
    <property type="project" value="UniProtKB-SubCell"/>
</dbReference>
<keyword evidence="9" id="KW-1185">Reference proteome</keyword>
<name>A0A369CE90_9GAMM</name>
<dbReference type="EMBL" id="QPJY01000002">
    <property type="protein sequence ID" value="RCX32382.1"/>
    <property type="molecule type" value="Genomic_DNA"/>
</dbReference>
<evidence type="ECO:0000256" key="2">
    <source>
        <dbReference type="ARBA" id="ARBA00022553"/>
    </source>
</evidence>
<comment type="function">
    <text evidence="6">Part of a membrane-bound complex that couples electron transfer with translocation of ions across the membrane.</text>
</comment>
<keyword evidence="3 6" id="KW-0285">Flavoprotein</keyword>
<keyword evidence="6" id="KW-0997">Cell inner membrane</keyword>
<dbReference type="GO" id="GO:0010181">
    <property type="term" value="F:FMN binding"/>
    <property type="evidence" value="ECO:0007669"/>
    <property type="project" value="InterPro"/>
</dbReference>
<dbReference type="NCBIfam" id="NF002519">
    <property type="entry name" value="PRK01908.1"/>
    <property type="match status" value="1"/>
</dbReference>
<keyword evidence="5 6" id="KW-0249">Electron transport</keyword>
<dbReference type="PIRSF" id="PIRSF006091">
    <property type="entry name" value="E_trnsport_RnfG"/>
    <property type="match status" value="1"/>
</dbReference>
<dbReference type="EC" id="7.-.-.-" evidence="6"/>
<keyword evidence="1 6" id="KW-0813">Transport</keyword>
<gene>
    <name evidence="6" type="primary">rnfG</name>
    <name evidence="8" type="ORF">DFQ59_102744</name>
</gene>
<comment type="caution">
    <text evidence="8">The sequence shown here is derived from an EMBL/GenBank/DDBJ whole genome shotgun (WGS) entry which is preliminary data.</text>
</comment>
<proteinExistence type="inferred from homology"/>
<feature type="domain" description="FMN-binding" evidence="7">
    <location>
        <begin position="101"/>
        <end position="193"/>
    </location>
</feature>
<evidence type="ECO:0000256" key="4">
    <source>
        <dbReference type="ARBA" id="ARBA00022643"/>
    </source>
</evidence>
<feature type="modified residue" description="FMN phosphoryl threonine" evidence="6">
    <location>
        <position position="176"/>
    </location>
</feature>
<keyword evidence="6" id="KW-0812">Transmembrane</keyword>
<accession>A0A369CE90</accession>
<dbReference type="InterPro" id="IPR010209">
    <property type="entry name" value="Ion_transpt_RnfG/RsxG"/>
</dbReference>
<keyword evidence="6" id="KW-1278">Translocase</keyword>
<comment type="similarity">
    <text evidence="6">Belongs to the RnfG family.</text>
</comment>
<dbReference type="NCBIfam" id="TIGR01947">
    <property type="entry name" value="rnfG"/>
    <property type="match status" value="1"/>
</dbReference>
<dbReference type="Proteomes" id="UP000252707">
    <property type="component" value="Unassembled WGS sequence"/>
</dbReference>
<dbReference type="HAMAP" id="MF_00479">
    <property type="entry name" value="RsxG_RnfG"/>
    <property type="match status" value="1"/>
</dbReference>
<comment type="subcellular location">
    <subcellularLocation>
        <location evidence="6">Cell inner membrane</location>
        <topology evidence="6">Single-pass membrane protein</topology>
    </subcellularLocation>
</comment>
<sequence length="214" mass="23531">MKLIFQSIFRNALVLGLFAVVGTSLVGLTEEVTRDRIAANERQALLHNLNQVLPAASHDNDIPNDTIQFQVPELGGSVTVYRARLKGQPQAAVFTTVAPEGYAGPIKLLVGVGMDGHLTGVRVISHKETPGLGDRIELEKSDWVLDFTGKSLGDPAPQQWRVRKDGGVFDQFTGATITPRTVVKSVYNTLTWFQAHRDEIFPREEKVQTAAQRS</sequence>
<evidence type="ECO:0000256" key="6">
    <source>
        <dbReference type="HAMAP-Rule" id="MF_00479"/>
    </source>
</evidence>